<dbReference type="InterPro" id="IPR040049">
    <property type="entry name" value="Ribosomal_mS25/mL61"/>
</dbReference>
<dbReference type="GO" id="GO:0005739">
    <property type="term" value="C:mitochondrion"/>
    <property type="evidence" value="ECO:0007669"/>
    <property type="project" value="UniProtKB-SubCell"/>
</dbReference>
<protein>
    <recommendedName>
        <fullName evidence="8">Ribosomal protein/NADH dehydrogenase domain-containing protein</fullName>
    </recommendedName>
</protein>
<feature type="compositionally biased region" description="Low complexity" evidence="5">
    <location>
        <begin position="98"/>
        <end position="119"/>
    </location>
</feature>
<evidence type="ECO:0000256" key="3">
    <source>
        <dbReference type="ARBA" id="ARBA00023128"/>
    </source>
</evidence>
<keyword evidence="3" id="KW-0496">Mitochondrion</keyword>
<reference evidence="6 7" key="1">
    <citation type="submission" date="2021-02" db="EMBL/GenBank/DDBJ databases">
        <title>Genome assembly of Pseudopithomyces chartarum.</title>
        <authorList>
            <person name="Jauregui R."/>
            <person name="Singh J."/>
            <person name="Voisey C."/>
        </authorList>
    </citation>
    <scope>NUCLEOTIDE SEQUENCE [LARGE SCALE GENOMIC DNA]</scope>
    <source>
        <strain evidence="6 7">AGR01</strain>
    </source>
</reference>
<keyword evidence="7" id="KW-1185">Reference proteome</keyword>
<organism evidence="6 7">
    <name type="scientific">Pseudopithomyces chartarum</name>
    <dbReference type="NCBI Taxonomy" id="1892770"/>
    <lineage>
        <taxon>Eukaryota</taxon>
        <taxon>Fungi</taxon>
        <taxon>Dikarya</taxon>
        <taxon>Ascomycota</taxon>
        <taxon>Pezizomycotina</taxon>
        <taxon>Dothideomycetes</taxon>
        <taxon>Pleosporomycetidae</taxon>
        <taxon>Pleosporales</taxon>
        <taxon>Massarineae</taxon>
        <taxon>Didymosphaeriaceae</taxon>
        <taxon>Pseudopithomyces</taxon>
    </lineage>
</organism>
<gene>
    <name evidence="6" type="ORF">GRF29_19g2495177</name>
</gene>
<feature type="region of interest" description="Disordered" evidence="5">
    <location>
        <begin position="93"/>
        <end position="122"/>
    </location>
</feature>
<evidence type="ECO:0008006" key="8">
    <source>
        <dbReference type="Google" id="ProtNLM"/>
    </source>
</evidence>
<dbReference type="GO" id="GO:0005840">
    <property type="term" value="C:ribosome"/>
    <property type="evidence" value="ECO:0007669"/>
    <property type="project" value="UniProtKB-KW"/>
</dbReference>
<comment type="caution">
    <text evidence="6">The sequence shown here is derived from an EMBL/GenBank/DDBJ whole genome shotgun (WGS) entry which is preliminary data.</text>
</comment>
<sequence>MVNIISRMRKLRSLLNIRNGPGAIQLPKDVTKISIEFHKKLIGSNFRGARHFWHEILPRIKYRNPALPISVTRHDDPNGSAYLHIYTSSAASRSKAQTANTPGSANATPNATNTLTPDTSAPTHTVDIKTLDESEILQALVEKTGAVQLQTPPEEAEEMAELALFQERAEKDRTEVREKLMKLRREEELLRMARGEIPNAA</sequence>
<evidence type="ECO:0000256" key="4">
    <source>
        <dbReference type="ARBA" id="ARBA00023274"/>
    </source>
</evidence>
<evidence type="ECO:0000256" key="2">
    <source>
        <dbReference type="ARBA" id="ARBA00022980"/>
    </source>
</evidence>
<dbReference type="Proteomes" id="UP001280581">
    <property type="component" value="Unassembled WGS sequence"/>
</dbReference>
<name>A0AAN6M5A9_9PLEO</name>
<keyword evidence="4" id="KW-0687">Ribonucleoprotein</keyword>
<dbReference type="PANTHER" id="PTHR13274:SF2">
    <property type="entry name" value="SMALL RIBOSOMAL SUBUNIT PROTEIN MS25"/>
    <property type="match status" value="1"/>
</dbReference>
<accession>A0AAN6M5A9</accession>
<dbReference type="EMBL" id="WVTA01000003">
    <property type="protein sequence ID" value="KAK3215187.1"/>
    <property type="molecule type" value="Genomic_DNA"/>
</dbReference>
<dbReference type="InterPro" id="IPR036249">
    <property type="entry name" value="Thioredoxin-like_sf"/>
</dbReference>
<dbReference type="SUPFAM" id="SSF52833">
    <property type="entry name" value="Thioredoxin-like"/>
    <property type="match status" value="1"/>
</dbReference>
<keyword evidence="2" id="KW-0689">Ribosomal protein</keyword>
<evidence type="ECO:0000313" key="7">
    <source>
        <dbReference type="Proteomes" id="UP001280581"/>
    </source>
</evidence>
<evidence type="ECO:0000256" key="5">
    <source>
        <dbReference type="SAM" id="MobiDB-lite"/>
    </source>
</evidence>
<comment type="subcellular location">
    <subcellularLocation>
        <location evidence="1">Mitochondrion</location>
    </subcellularLocation>
</comment>
<dbReference type="AlphaFoldDB" id="A0AAN6M5A9"/>
<dbReference type="GO" id="GO:1990904">
    <property type="term" value="C:ribonucleoprotein complex"/>
    <property type="evidence" value="ECO:0007669"/>
    <property type="project" value="UniProtKB-KW"/>
</dbReference>
<proteinExistence type="predicted"/>
<dbReference type="PANTHER" id="PTHR13274">
    <property type="entry name" value="MITOCHONDRIAL RIBOSOMAL PROTEIN S25"/>
    <property type="match status" value="1"/>
</dbReference>
<evidence type="ECO:0000256" key="1">
    <source>
        <dbReference type="ARBA" id="ARBA00004173"/>
    </source>
</evidence>
<dbReference type="GO" id="GO:0003735">
    <property type="term" value="F:structural constituent of ribosome"/>
    <property type="evidence" value="ECO:0007669"/>
    <property type="project" value="InterPro"/>
</dbReference>
<evidence type="ECO:0000313" key="6">
    <source>
        <dbReference type="EMBL" id="KAK3215187.1"/>
    </source>
</evidence>